<sequence length="50" mass="5788">MNVRKLRTLAELACACGARVEHGGIRCRKCRARARWRRRHGGPHLPIPWN</sequence>
<comment type="caution">
    <text evidence="1">The sequence shown here is derived from an EMBL/GenBank/DDBJ whole genome shotgun (WGS) entry which is preliminary data.</text>
</comment>
<dbReference type="EMBL" id="JAIBOA010000004">
    <property type="protein sequence ID" value="MBW8482261.1"/>
    <property type="molecule type" value="Genomic_DNA"/>
</dbReference>
<dbReference type="Proteomes" id="UP000774570">
    <property type="component" value="Unassembled WGS sequence"/>
</dbReference>
<protein>
    <submittedName>
        <fullName evidence="1">Uncharacterized protein</fullName>
    </submittedName>
</protein>
<organism evidence="1 2">
    <name type="scientific">Actinomadura parmotrematis</name>
    <dbReference type="NCBI Taxonomy" id="2864039"/>
    <lineage>
        <taxon>Bacteria</taxon>
        <taxon>Bacillati</taxon>
        <taxon>Actinomycetota</taxon>
        <taxon>Actinomycetes</taxon>
        <taxon>Streptosporangiales</taxon>
        <taxon>Thermomonosporaceae</taxon>
        <taxon>Actinomadura</taxon>
    </lineage>
</organism>
<reference evidence="1 2" key="1">
    <citation type="submission" date="2021-07" db="EMBL/GenBank/DDBJ databases">
        <title>Actinomadura sp. PM05-2 isolated from lichen.</title>
        <authorList>
            <person name="Somphong A."/>
            <person name="Phongsopitanun W."/>
            <person name="Tanasupawat S."/>
            <person name="Peongsungnone V."/>
        </authorList>
    </citation>
    <scope>NUCLEOTIDE SEQUENCE [LARGE SCALE GENOMIC DNA]</scope>
    <source>
        <strain evidence="1 2">PM05-2</strain>
    </source>
</reference>
<keyword evidence="2" id="KW-1185">Reference proteome</keyword>
<gene>
    <name evidence="1" type="ORF">K1Y72_07775</name>
</gene>
<proteinExistence type="predicted"/>
<accession>A0ABS7FPM5</accession>
<dbReference type="RefSeq" id="WP_220164691.1">
    <property type="nucleotide sequence ID" value="NZ_JAIBOA010000004.1"/>
</dbReference>
<name>A0ABS7FPM5_9ACTN</name>
<evidence type="ECO:0000313" key="2">
    <source>
        <dbReference type="Proteomes" id="UP000774570"/>
    </source>
</evidence>
<evidence type="ECO:0000313" key="1">
    <source>
        <dbReference type="EMBL" id="MBW8482261.1"/>
    </source>
</evidence>